<name>A0AAN9MXI9_CANGL</name>
<dbReference type="InterPro" id="IPR003591">
    <property type="entry name" value="Leu-rich_rpt_typical-subtyp"/>
</dbReference>
<evidence type="ECO:0000256" key="2">
    <source>
        <dbReference type="ARBA" id="ARBA00004191"/>
    </source>
</evidence>
<dbReference type="Proteomes" id="UP001367508">
    <property type="component" value="Unassembled WGS sequence"/>
</dbReference>
<evidence type="ECO:0000256" key="1">
    <source>
        <dbReference type="ARBA" id="ARBA00004170"/>
    </source>
</evidence>
<dbReference type="FunFam" id="3.80.10.10:FF:000400">
    <property type="entry name" value="Nuclear pore complex protein NUP107"/>
    <property type="match status" value="1"/>
</dbReference>
<dbReference type="InterPro" id="IPR032675">
    <property type="entry name" value="LRR_dom_sf"/>
</dbReference>
<evidence type="ECO:0000256" key="11">
    <source>
        <dbReference type="ARBA" id="ARBA00038043"/>
    </source>
</evidence>
<keyword evidence="8" id="KW-0611">Plant defense</keyword>
<evidence type="ECO:0000313" key="14">
    <source>
        <dbReference type="EMBL" id="KAK7360129.1"/>
    </source>
</evidence>
<sequence length="420" mass="46417">MESVRSLHFLLFLILAASFVAESKTHWRDTEVLKELKDNLDTASLNPGSCVNSWDFSVDPCDNLFSEKFTCGFRCDVIVSGTSRVTELTLDQAGYSGSLFTTWSLPYLETLDVSDNYFSGQIPESLSNLTRLRRLGLSRNSFTGPIPSSIGSLSNLEELYLDNNNLTGTIPVSFNGLKSLKRLEMQFNKLNGVVPNLASLKTLDYLDLSFNVISGGFPSSLPESLVQISMRNNSLNGALQSESLRNLKNLQVMDLSSNKFKGSVPFVLFELPSLQQLTLSFNEFSYMEVPYYALESQNGLVAVDLSDNELGGFLPLFLALMPKLSSLSVENNKFSGMIPTQYALKTVFPEPGVAPFERLLLSGNYLFGGIPSPLMALEPGSANVRLVDNCLYRCPLSFFFCQGGEQKSSAECKRFGHFIP</sequence>
<evidence type="ECO:0000256" key="4">
    <source>
        <dbReference type="ARBA" id="ARBA00022525"/>
    </source>
</evidence>
<dbReference type="GO" id="GO:0016020">
    <property type="term" value="C:membrane"/>
    <property type="evidence" value="ECO:0007669"/>
    <property type="project" value="UniProtKB-SubCell"/>
</dbReference>
<evidence type="ECO:0000256" key="8">
    <source>
        <dbReference type="ARBA" id="ARBA00022821"/>
    </source>
</evidence>
<dbReference type="EMBL" id="JAYMYQ010000001">
    <property type="protein sequence ID" value="KAK7360129.1"/>
    <property type="molecule type" value="Genomic_DNA"/>
</dbReference>
<keyword evidence="15" id="KW-1185">Reference proteome</keyword>
<keyword evidence="6 12" id="KW-0732">Signal</keyword>
<feature type="domain" description="Disease resistance R13L4/SHOC-2-like LRR" evidence="13">
    <location>
        <begin position="104"/>
        <end position="334"/>
    </location>
</feature>
<evidence type="ECO:0000256" key="3">
    <source>
        <dbReference type="ARBA" id="ARBA00022512"/>
    </source>
</evidence>
<comment type="subcellular location">
    <subcellularLocation>
        <location evidence="1">Membrane</location>
        <topology evidence="1">Peripheral membrane protein</topology>
    </subcellularLocation>
    <subcellularLocation>
        <location evidence="2">Secreted</location>
        <location evidence="2">Cell wall</location>
    </subcellularLocation>
</comment>
<dbReference type="SMART" id="SM00369">
    <property type="entry name" value="LRR_TYP"/>
    <property type="match status" value="5"/>
</dbReference>
<feature type="signal peptide" evidence="12">
    <location>
        <begin position="1"/>
        <end position="23"/>
    </location>
</feature>
<evidence type="ECO:0000256" key="6">
    <source>
        <dbReference type="ARBA" id="ARBA00022729"/>
    </source>
</evidence>
<evidence type="ECO:0000256" key="12">
    <source>
        <dbReference type="SAM" id="SignalP"/>
    </source>
</evidence>
<dbReference type="Pfam" id="PF23598">
    <property type="entry name" value="LRR_14"/>
    <property type="match status" value="1"/>
</dbReference>
<evidence type="ECO:0000256" key="5">
    <source>
        <dbReference type="ARBA" id="ARBA00022614"/>
    </source>
</evidence>
<evidence type="ECO:0000313" key="15">
    <source>
        <dbReference type="Proteomes" id="UP001367508"/>
    </source>
</evidence>
<keyword evidence="5" id="KW-0433">Leucine-rich repeat</keyword>
<dbReference type="Gene3D" id="3.80.10.10">
    <property type="entry name" value="Ribonuclease Inhibitor"/>
    <property type="match status" value="3"/>
</dbReference>
<comment type="caution">
    <text evidence="14">The sequence shown here is derived from an EMBL/GenBank/DDBJ whole genome shotgun (WGS) entry which is preliminary data.</text>
</comment>
<evidence type="ECO:0000256" key="9">
    <source>
        <dbReference type="ARBA" id="ARBA00023136"/>
    </source>
</evidence>
<dbReference type="GO" id="GO:0006952">
    <property type="term" value="P:defense response"/>
    <property type="evidence" value="ECO:0007669"/>
    <property type="project" value="UniProtKB-KW"/>
</dbReference>
<accession>A0AAN9MXI9</accession>
<feature type="chain" id="PRO_5042929431" description="Disease resistance R13L4/SHOC-2-like LRR domain-containing protein" evidence="12">
    <location>
        <begin position="24"/>
        <end position="420"/>
    </location>
</feature>
<dbReference type="InterPro" id="IPR055414">
    <property type="entry name" value="LRR_R13L4/SHOC2-like"/>
</dbReference>
<comment type="similarity">
    <text evidence="11">Belongs to the polygalacturonase-inhibiting protein family.</text>
</comment>
<protein>
    <recommendedName>
        <fullName evidence="13">Disease resistance R13L4/SHOC-2-like LRR domain-containing protein</fullName>
    </recommendedName>
</protein>
<dbReference type="PANTHER" id="PTHR48009">
    <property type="entry name" value="LEUCINE-RICH REPEAT (LRR) FAMILY PROTEIN"/>
    <property type="match status" value="1"/>
</dbReference>
<organism evidence="14 15">
    <name type="scientific">Canavalia gladiata</name>
    <name type="common">Sword bean</name>
    <name type="synonym">Dolichos gladiatus</name>
    <dbReference type="NCBI Taxonomy" id="3824"/>
    <lineage>
        <taxon>Eukaryota</taxon>
        <taxon>Viridiplantae</taxon>
        <taxon>Streptophyta</taxon>
        <taxon>Embryophyta</taxon>
        <taxon>Tracheophyta</taxon>
        <taxon>Spermatophyta</taxon>
        <taxon>Magnoliopsida</taxon>
        <taxon>eudicotyledons</taxon>
        <taxon>Gunneridae</taxon>
        <taxon>Pentapetalae</taxon>
        <taxon>rosids</taxon>
        <taxon>fabids</taxon>
        <taxon>Fabales</taxon>
        <taxon>Fabaceae</taxon>
        <taxon>Papilionoideae</taxon>
        <taxon>50 kb inversion clade</taxon>
        <taxon>NPAAA clade</taxon>
        <taxon>indigoferoid/millettioid clade</taxon>
        <taxon>Phaseoleae</taxon>
        <taxon>Canavalia</taxon>
    </lineage>
</organism>
<keyword evidence="7" id="KW-0677">Repeat</keyword>
<dbReference type="SUPFAM" id="SSF52058">
    <property type="entry name" value="L domain-like"/>
    <property type="match status" value="1"/>
</dbReference>
<keyword evidence="4" id="KW-0964">Secreted</keyword>
<keyword evidence="3" id="KW-0134">Cell wall</keyword>
<dbReference type="InterPro" id="IPR053213">
    <property type="entry name" value="RLP29"/>
</dbReference>
<reference evidence="14 15" key="1">
    <citation type="submission" date="2024-01" db="EMBL/GenBank/DDBJ databases">
        <title>The genomes of 5 underutilized Papilionoideae crops provide insights into root nodulation and disease resistanc.</title>
        <authorList>
            <person name="Jiang F."/>
        </authorList>
    </citation>
    <scope>NUCLEOTIDE SEQUENCE [LARGE SCALE GENOMIC DNA]</scope>
    <source>
        <strain evidence="14">LVBAO_FW01</strain>
        <tissue evidence="14">Leaves</tissue>
    </source>
</reference>
<evidence type="ECO:0000256" key="10">
    <source>
        <dbReference type="ARBA" id="ARBA00023157"/>
    </source>
</evidence>
<dbReference type="PANTHER" id="PTHR48009:SF7">
    <property type="entry name" value="LEUCINE-RICH REPEAT (LRR) FAMILY PROTEIN"/>
    <property type="match status" value="1"/>
</dbReference>
<evidence type="ECO:0000259" key="13">
    <source>
        <dbReference type="Pfam" id="PF23598"/>
    </source>
</evidence>
<keyword evidence="10" id="KW-1015">Disulfide bond</keyword>
<proteinExistence type="inferred from homology"/>
<evidence type="ECO:0000256" key="7">
    <source>
        <dbReference type="ARBA" id="ARBA00022737"/>
    </source>
</evidence>
<keyword evidence="9" id="KW-0472">Membrane</keyword>
<gene>
    <name evidence="14" type="ORF">VNO77_02107</name>
</gene>
<dbReference type="AlphaFoldDB" id="A0AAN9MXI9"/>